<dbReference type="InterPro" id="IPR012020">
    <property type="entry name" value="ABHD4"/>
</dbReference>
<sequence>MLPGSGGSNNHNNAAAAAAKAAEMMANTQQPSTSSLIKASLPPATRTAAAKVVALLLGLAVFVRRKVKVVAICHPSELNRRILHQLRRYLDAYFPAWVGFNAHIATGIGFGKSAPNLEKLRQRETLGPLYDGGTICLDWHFAPHPPTDPHQEDAPPPTPIILCIHGINGHSDESYLRHMLSYALENNMHAVALNLRGCAGQPLTSPFTYSAACTSDLHYTVHHIHERFPHNPLFLVGFSLGGNLMVKFLSEEGHPGGAAELITAAVAVANPWDLVRLSVVRPTLSVRFYRFLMCIPLKHLVRSNWHQISRLAEPPYSVMTSDELEDIRRYVNNPFTGGFPAFDEVATSKAHGHRTAQEYYTEASSARYVESIKTPLLAINALDDPVVHPSSLPRAQILANPNIILITTDRGGHIGWMDGFPNFLWSESWADRLALAFCKTVLQERQRGGEGSTKGQTRGDGEGGLRSRL</sequence>
<evidence type="ECO:0000313" key="5">
    <source>
        <dbReference type="EMBL" id="CEM20095.1"/>
    </source>
</evidence>
<evidence type="ECO:0000256" key="1">
    <source>
        <dbReference type="ARBA" id="ARBA00010884"/>
    </source>
</evidence>
<dbReference type="PANTHER" id="PTHR10794">
    <property type="entry name" value="ABHYDROLASE DOMAIN-CONTAINING PROTEIN"/>
    <property type="match status" value="1"/>
</dbReference>
<dbReference type="EMBL" id="CDMY01000520">
    <property type="protein sequence ID" value="CEM20095.1"/>
    <property type="molecule type" value="Genomic_DNA"/>
</dbReference>
<feature type="compositionally biased region" description="Basic and acidic residues" evidence="3">
    <location>
        <begin position="457"/>
        <end position="469"/>
    </location>
</feature>
<dbReference type="PhylomeDB" id="A0A0G4FY60"/>
<protein>
    <recommendedName>
        <fullName evidence="4">AB hydrolase-1 domain-containing protein</fullName>
    </recommendedName>
</protein>
<dbReference type="SUPFAM" id="SSF53474">
    <property type="entry name" value="alpha/beta-Hydrolases"/>
    <property type="match status" value="1"/>
</dbReference>
<feature type="domain" description="AB hydrolase-1" evidence="4">
    <location>
        <begin position="159"/>
        <end position="419"/>
    </location>
</feature>
<dbReference type="InParanoid" id="A0A0G4FY60"/>
<keyword evidence="6" id="KW-1185">Reference proteome</keyword>
<name>A0A0G4FY60_VITBC</name>
<feature type="active site" description="Charge relay system" evidence="2">
    <location>
        <position position="413"/>
    </location>
</feature>
<feature type="active site" description="Charge relay system" evidence="2">
    <location>
        <position position="384"/>
    </location>
</feature>
<dbReference type="Proteomes" id="UP000041254">
    <property type="component" value="Unassembled WGS sequence"/>
</dbReference>
<evidence type="ECO:0000256" key="2">
    <source>
        <dbReference type="PIRSR" id="PIRSR005211-1"/>
    </source>
</evidence>
<dbReference type="Gene3D" id="3.40.50.1820">
    <property type="entry name" value="alpha/beta hydrolase"/>
    <property type="match status" value="1"/>
</dbReference>
<organism evidence="5 6">
    <name type="scientific">Vitrella brassicaformis (strain CCMP3155)</name>
    <dbReference type="NCBI Taxonomy" id="1169540"/>
    <lineage>
        <taxon>Eukaryota</taxon>
        <taxon>Sar</taxon>
        <taxon>Alveolata</taxon>
        <taxon>Colpodellida</taxon>
        <taxon>Vitrellaceae</taxon>
        <taxon>Vitrella</taxon>
    </lineage>
</organism>
<dbReference type="InterPro" id="IPR000073">
    <property type="entry name" value="AB_hydrolase_1"/>
</dbReference>
<comment type="similarity">
    <text evidence="1">Belongs to the AB hydrolase superfamily. AB hydrolase 4 family.</text>
</comment>
<reference evidence="5 6" key="1">
    <citation type="submission" date="2014-11" db="EMBL/GenBank/DDBJ databases">
        <authorList>
            <person name="Zhu J."/>
            <person name="Qi W."/>
            <person name="Song R."/>
        </authorList>
    </citation>
    <scope>NUCLEOTIDE SEQUENCE [LARGE SCALE GENOMIC DNA]</scope>
</reference>
<dbReference type="GO" id="GO:0034338">
    <property type="term" value="F:short-chain carboxylesterase activity"/>
    <property type="evidence" value="ECO:0007669"/>
    <property type="project" value="TreeGrafter"/>
</dbReference>
<dbReference type="STRING" id="1169540.A0A0G4FY60"/>
<dbReference type="OMA" id="CERNIST"/>
<accession>A0A0G4FY60</accession>
<dbReference type="Pfam" id="PF00561">
    <property type="entry name" value="Abhydrolase_1"/>
    <property type="match status" value="1"/>
</dbReference>
<feature type="region of interest" description="Disordered" evidence="3">
    <location>
        <begin position="446"/>
        <end position="469"/>
    </location>
</feature>
<dbReference type="AlphaFoldDB" id="A0A0G4FY60"/>
<dbReference type="OrthoDB" id="437070at2759"/>
<evidence type="ECO:0000313" key="6">
    <source>
        <dbReference type="Proteomes" id="UP000041254"/>
    </source>
</evidence>
<evidence type="ECO:0000256" key="3">
    <source>
        <dbReference type="SAM" id="MobiDB-lite"/>
    </source>
</evidence>
<proteinExistence type="inferred from homology"/>
<dbReference type="InterPro" id="IPR050960">
    <property type="entry name" value="AB_hydrolase_4_sf"/>
</dbReference>
<dbReference type="InterPro" id="IPR029058">
    <property type="entry name" value="AB_hydrolase_fold"/>
</dbReference>
<feature type="active site" description="Charge relay system" evidence="2">
    <location>
        <position position="239"/>
    </location>
</feature>
<dbReference type="PIRSF" id="PIRSF005211">
    <property type="entry name" value="Ab_hydro_YheT"/>
    <property type="match status" value="1"/>
</dbReference>
<evidence type="ECO:0000259" key="4">
    <source>
        <dbReference type="Pfam" id="PF00561"/>
    </source>
</evidence>
<dbReference type="PANTHER" id="PTHR10794:SF63">
    <property type="entry name" value="ALPHA_BETA HYDROLASE 1, ISOFORM A"/>
    <property type="match status" value="1"/>
</dbReference>
<dbReference type="GO" id="GO:0047372">
    <property type="term" value="F:monoacylglycerol lipase activity"/>
    <property type="evidence" value="ECO:0007669"/>
    <property type="project" value="TreeGrafter"/>
</dbReference>
<dbReference type="VEuPathDB" id="CryptoDB:Vbra_6070"/>
<gene>
    <name evidence="5" type="ORF">Vbra_6070</name>
</gene>